<keyword evidence="7" id="KW-1185">Reference proteome</keyword>
<comment type="similarity">
    <text evidence="1">Belongs to the HIBADH-related family.</text>
</comment>
<evidence type="ECO:0000256" key="4">
    <source>
        <dbReference type="PIRSR" id="PIRSR000103-1"/>
    </source>
</evidence>
<keyword evidence="2" id="KW-0560">Oxidoreductase</keyword>
<dbReference type="AlphaFoldDB" id="A0A553ZQL6"/>
<dbReference type="Gene3D" id="1.10.1040.10">
    <property type="entry name" value="N-(1-d-carboxylethyl)-l-norvaline Dehydrogenase, domain 2"/>
    <property type="match status" value="1"/>
</dbReference>
<dbReference type="SUPFAM" id="SSF51735">
    <property type="entry name" value="NAD(P)-binding Rossmann-fold domains"/>
    <property type="match status" value="1"/>
</dbReference>
<organism evidence="6 7">
    <name type="scientific">Streptomyces benahoarensis</name>
    <dbReference type="NCBI Taxonomy" id="2595054"/>
    <lineage>
        <taxon>Bacteria</taxon>
        <taxon>Bacillati</taxon>
        <taxon>Actinomycetota</taxon>
        <taxon>Actinomycetes</taxon>
        <taxon>Kitasatosporales</taxon>
        <taxon>Streptomycetaceae</taxon>
        <taxon>Streptomyces</taxon>
    </lineage>
</organism>
<dbReference type="EMBL" id="VKLS01000013">
    <property type="protein sequence ID" value="TSB43760.1"/>
    <property type="molecule type" value="Genomic_DNA"/>
</dbReference>
<dbReference type="PIRSF" id="PIRSF000103">
    <property type="entry name" value="HIBADH"/>
    <property type="match status" value="1"/>
</dbReference>
<evidence type="ECO:0000256" key="3">
    <source>
        <dbReference type="ARBA" id="ARBA00023027"/>
    </source>
</evidence>
<dbReference type="InterPro" id="IPR013328">
    <property type="entry name" value="6PGD_dom2"/>
</dbReference>
<reference evidence="6 7" key="1">
    <citation type="submission" date="2019-07" db="EMBL/GenBank/DDBJ databases">
        <title>Draft genome for Streptomyces benahoarensis MZ03-48.</title>
        <authorList>
            <person name="Gonzalez-Pimentel J.L."/>
        </authorList>
    </citation>
    <scope>NUCLEOTIDE SEQUENCE [LARGE SCALE GENOMIC DNA]</scope>
    <source>
        <strain evidence="6 7">MZ03-48</strain>
    </source>
</reference>
<dbReference type="GO" id="GO:0050661">
    <property type="term" value="F:NADP binding"/>
    <property type="evidence" value="ECO:0007669"/>
    <property type="project" value="InterPro"/>
</dbReference>
<name>A0A553ZQL6_9ACTN</name>
<evidence type="ECO:0000259" key="5">
    <source>
        <dbReference type="Pfam" id="PF03446"/>
    </source>
</evidence>
<sequence>MTTVAIIGFGDMGEQMAPHLVAAGYEVRVSDTDPAKRERAATTGATVHATAAEAARGAQLTLGLVMSHDIPAAYLGPDGILAGASQGSLVLVCSTTTPELLNAAVSAAPGGVTVLDAPIVGGVKYARERGITFLVGAAPDVFERARPVLETLGKVRRVGEVGSGVAYKLITNVAVMAAEAGIREALDLADHLGQDYDTALDLMTLGPMAAVVARARDTTNPRPLRRSAEDDDTLLASVPDPAQQLPISHAAAGRLWNAVTAVKGFEPDFVDLTRKTTAREGFRP</sequence>
<dbReference type="GO" id="GO:0016616">
    <property type="term" value="F:oxidoreductase activity, acting on the CH-OH group of donors, NAD or NADP as acceptor"/>
    <property type="evidence" value="ECO:0007669"/>
    <property type="project" value="TreeGrafter"/>
</dbReference>
<dbReference type="Gene3D" id="3.40.50.720">
    <property type="entry name" value="NAD(P)-binding Rossmann-like Domain"/>
    <property type="match status" value="1"/>
</dbReference>
<keyword evidence="3" id="KW-0520">NAD</keyword>
<dbReference type="SUPFAM" id="SSF48179">
    <property type="entry name" value="6-phosphogluconate dehydrogenase C-terminal domain-like"/>
    <property type="match status" value="1"/>
</dbReference>
<feature type="active site" evidence="4">
    <location>
        <position position="168"/>
    </location>
</feature>
<evidence type="ECO:0000256" key="1">
    <source>
        <dbReference type="ARBA" id="ARBA00009080"/>
    </source>
</evidence>
<proteinExistence type="inferred from homology"/>
<dbReference type="PANTHER" id="PTHR22981">
    <property type="entry name" value="3-HYDROXYISOBUTYRATE DEHYDROGENASE-RELATED"/>
    <property type="match status" value="1"/>
</dbReference>
<evidence type="ECO:0000313" key="7">
    <source>
        <dbReference type="Proteomes" id="UP000320888"/>
    </source>
</evidence>
<dbReference type="RefSeq" id="WP_143940281.1">
    <property type="nucleotide sequence ID" value="NZ_VKLS01000013.1"/>
</dbReference>
<gene>
    <name evidence="6" type="ORF">FNZ23_02755</name>
</gene>
<dbReference type="Proteomes" id="UP000320888">
    <property type="component" value="Unassembled WGS sequence"/>
</dbReference>
<feature type="domain" description="6-phosphogluconate dehydrogenase NADP-binding" evidence="5">
    <location>
        <begin position="3"/>
        <end position="154"/>
    </location>
</feature>
<dbReference type="InterPro" id="IPR015815">
    <property type="entry name" value="HIBADH-related"/>
</dbReference>
<protein>
    <submittedName>
        <fullName evidence="6">NAD(P)-dependent oxidoreductase</fullName>
    </submittedName>
</protein>
<dbReference type="InterPro" id="IPR008927">
    <property type="entry name" value="6-PGluconate_DH-like_C_sf"/>
</dbReference>
<dbReference type="InterPro" id="IPR036291">
    <property type="entry name" value="NAD(P)-bd_dom_sf"/>
</dbReference>
<dbReference type="PANTHER" id="PTHR22981:SF7">
    <property type="entry name" value="3-HYDROXYISOBUTYRATE DEHYDROGENASE, MITOCHONDRIAL"/>
    <property type="match status" value="1"/>
</dbReference>
<evidence type="ECO:0000313" key="6">
    <source>
        <dbReference type="EMBL" id="TSB43760.1"/>
    </source>
</evidence>
<dbReference type="OrthoDB" id="9777604at2"/>
<dbReference type="Pfam" id="PF03446">
    <property type="entry name" value="NAD_binding_2"/>
    <property type="match status" value="1"/>
</dbReference>
<evidence type="ECO:0000256" key="2">
    <source>
        <dbReference type="ARBA" id="ARBA00023002"/>
    </source>
</evidence>
<comment type="caution">
    <text evidence="6">The sequence shown here is derived from an EMBL/GenBank/DDBJ whole genome shotgun (WGS) entry which is preliminary data.</text>
</comment>
<dbReference type="InterPro" id="IPR006115">
    <property type="entry name" value="6PGDH_NADP-bd"/>
</dbReference>
<accession>A0A553ZQL6</accession>